<organism evidence="2">
    <name type="scientific">Zea mays</name>
    <name type="common">Maize</name>
    <dbReference type="NCBI Taxonomy" id="4577"/>
    <lineage>
        <taxon>Eukaryota</taxon>
        <taxon>Viridiplantae</taxon>
        <taxon>Streptophyta</taxon>
        <taxon>Embryophyta</taxon>
        <taxon>Tracheophyta</taxon>
        <taxon>Spermatophyta</taxon>
        <taxon>Magnoliopsida</taxon>
        <taxon>Liliopsida</taxon>
        <taxon>Poales</taxon>
        <taxon>Poaceae</taxon>
        <taxon>PACMAD clade</taxon>
        <taxon>Panicoideae</taxon>
        <taxon>Andropogonodae</taxon>
        <taxon>Andropogoneae</taxon>
        <taxon>Tripsacinae</taxon>
        <taxon>Zea</taxon>
    </lineage>
</organism>
<accession>A0A1D6GSQ3</accession>
<name>A0A1D6GSQ3_MAIZE</name>
<dbReference type="eggNOG" id="ENOG502R4PY">
    <property type="taxonomic scope" value="Eukaryota"/>
</dbReference>
<proteinExistence type="predicted"/>
<dbReference type="OMA" id="NICIHFF"/>
<dbReference type="EMBL" id="CM000781">
    <property type="protein sequence ID" value="AQK66052.1"/>
    <property type="molecule type" value="Genomic_DNA"/>
</dbReference>
<dbReference type="PaxDb" id="4577-GRMZM2G375607_P01"/>
<sequence length="54" mass="5619">MNICIHFFDTDQSQDSSGPATLNGMVDLAQALGLPSSNGKKSDKPGVSTAQQPI</sequence>
<feature type="region of interest" description="Disordered" evidence="1">
    <location>
        <begin position="33"/>
        <end position="54"/>
    </location>
</feature>
<dbReference type="IntAct" id="A0A1D6GSQ3">
    <property type="interactions" value="4"/>
</dbReference>
<evidence type="ECO:0000313" key="2">
    <source>
        <dbReference type="EMBL" id="AQK66052.1"/>
    </source>
</evidence>
<dbReference type="InParanoid" id="A0A1D6GSQ3"/>
<evidence type="ECO:0000256" key="1">
    <source>
        <dbReference type="SAM" id="MobiDB-lite"/>
    </source>
</evidence>
<feature type="non-terminal residue" evidence="2">
    <location>
        <position position="54"/>
    </location>
</feature>
<gene>
    <name evidence="2" type="ORF">ZEAMMB73_Zm00001d014365</name>
</gene>
<reference evidence="2" key="1">
    <citation type="submission" date="2015-12" db="EMBL/GenBank/DDBJ databases">
        <title>Update maize B73 reference genome by single molecule sequencing technologies.</title>
        <authorList>
            <consortium name="Maize Genome Sequencing Project"/>
            <person name="Ware D."/>
        </authorList>
    </citation>
    <scope>NUCLEOTIDE SEQUENCE</scope>
    <source>
        <tissue evidence="2">Seedling</tissue>
    </source>
</reference>
<protein>
    <submittedName>
        <fullName evidence="2">Uncharacterized protein</fullName>
    </submittedName>
</protein>
<dbReference type="AlphaFoldDB" id="A0A1D6GSQ3"/>